<dbReference type="GO" id="GO:0004252">
    <property type="term" value="F:serine-type endopeptidase activity"/>
    <property type="evidence" value="ECO:0007669"/>
    <property type="project" value="InterPro"/>
</dbReference>
<feature type="region of interest" description="Disordered" evidence="5">
    <location>
        <begin position="19"/>
        <end position="52"/>
    </location>
</feature>
<evidence type="ECO:0000313" key="9">
    <source>
        <dbReference type="Proteomes" id="UP000594262"/>
    </source>
</evidence>
<keyword evidence="2" id="KW-0378">Hydrolase</keyword>
<keyword evidence="4" id="KW-1015">Disulfide bond</keyword>
<evidence type="ECO:0000259" key="7">
    <source>
        <dbReference type="PROSITE" id="PS50240"/>
    </source>
</evidence>
<dbReference type="InterPro" id="IPR033116">
    <property type="entry name" value="TRYPSIN_SER"/>
</dbReference>
<dbReference type="Gene3D" id="2.40.10.10">
    <property type="entry name" value="Trypsin-like serine proteases"/>
    <property type="match status" value="1"/>
</dbReference>
<dbReference type="OrthoDB" id="6020915at2759"/>
<feature type="region of interest" description="Disordered" evidence="5">
    <location>
        <begin position="291"/>
        <end position="423"/>
    </location>
</feature>
<feature type="signal peptide" evidence="6">
    <location>
        <begin position="1"/>
        <end position="20"/>
    </location>
</feature>
<dbReference type="PROSITE" id="PS00135">
    <property type="entry name" value="TRYPSIN_SER"/>
    <property type="match status" value="1"/>
</dbReference>
<evidence type="ECO:0000256" key="4">
    <source>
        <dbReference type="ARBA" id="ARBA00023157"/>
    </source>
</evidence>
<proteinExistence type="predicted"/>
<dbReference type="InterPro" id="IPR009003">
    <property type="entry name" value="Peptidase_S1_PA"/>
</dbReference>
<evidence type="ECO:0000256" key="2">
    <source>
        <dbReference type="ARBA" id="ARBA00022801"/>
    </source>
</evidence>
<evidence type="ECO:0000256" key="6">
    <source>
        <dbReference type="SAM" id="SignalP"/>
    </source>
</evidence>
<keyword evidence="3" id="KW-0720">Serine protease</keyword>
<evidence type="ECO:0000313" key="8">
    <source>
        <dbReference type="EnsemblMetazoa" id="CLYHEMP023571.1"/>
    </source>
</evidence>
<keyword evidence="6" id="KW-0732">Signal</keyword>
<evidence type="ECO:0000256" key="1">
    <source>
        <dbReference type="ARBA" id="ARBA00022670"/>
    </source>
</evidence>
<feature type="chain" id="PRO_5029761248" description="Peptidase S1 domain-containing protein" evidence="6">
    <location>
        <begin position="21"/>
        <end position="453"/>
    </location>
</feature>
<sequence length="453" mass="48855">MDFLARLSILVLCYVSTTSTQPPPPPLPTSGQQQICGKDPSKNAKRVVGGSTASENEFPWHAAMSWRLGSSKGDHICGGSLISKKFVLLAAHCFEHGAVEHYYNITLGQHIYSQESGNEQRFHIKRILEQPTYNPMTYDGDLALVELDGEVKFTQNIYPICLPGMMDFELAGKMCVVTGWGNNGTHHSTDQLKKANVPIIANKVCNAPQSYNGKVTWNMFCAGYADGRADSCSGDSGGPFQCFSNNSKRWVINGVVSWGEGCGSKNKYGVYARVRHYLTWINKEIGAGTPPIPSGMPPIPSGGPPIPSGGPPIPPFPSGGPPSPPFPSGMPPLPSGHPPLPSGHPPLPSGHPPLPSGHPPLPSGHPPLPSGYPPLPSGQPPLPGSPPIPSSKPPSPPLPTTQQRLTSQPTTRKTKEPKPTWTLPTFRGSWKDYLKALKKKFFEHMKKLKQKFT</sequence>
<keyword evidence="1" id="KW-0645">Protease</keyword>
<dbReference type="EnsemblMetazoa" id="CLYHEMT023571.1">
    <property type="protein sequence ID" value="CLYHEMP023571.1"/>
    <property type="gene ID" value="CLYHEMG023571"/>
</dbReference>
<dbReference type="Pfam" id="PF00089">
    <property type="entry name" value="Trypsin"/>
    <property type="match status" value="1"/>
</dbReference>
<dbReference type="Proteomes" id="UP000594262">
    <property type="component" value="Unplaced"/>
</dbReference>
<dbReference type="CDD" id="cd00190">
    <property type="entry name" value="Tryp_SPc"/>
    <property type="match status" value="1"/>
</dbReference>
<dbReference type="SMART" id="SM00020">
    <property type="entry name" value="Tryp_SPc"/>
    <property type="match status" value="1"/>
</dbReference>
<dbReference type="GeneID" id="136806654"/>
<dbReference type="GO" id="GO:0006508">
    <property type="term" value="P:proteolysis"/>
    <property type="evidence" value="ECO:0007669"/>
    <property type="project" value="UniProtKB-KW"/>
</dbReference>
<dbReference type="PANTHER" id="PTHR24252:SF7">
    <property type="entry name" value="HYALIN"/>
    <property type="match status" value="1"/>
</dbReference>
<dbReference type="InterPro" id="IPR001254">
    <property type="entry name" value="Trypsin_dom"/>
</dbReference>
<dbReference type="AlphaFoldDB" id="A0A7M6DQX7"/>
<feature type="domain" description="Peptidase S1" evidence="7">
    <location>
        <begin position="47"/>
        <end position="286"/>
    </location>
</feature>
<dbReference type="PRINTS" id="PR00722">
    <property type="entry name" value="CHYMOTRYPSIN"/>
</dbReference>
<name>A0A7M6DQX7_9CNID</name>
<dbReference type="SUPFAM" id="SSF50494">
    <property type="entry name" value="Trypsin-like serine proteases"/>
    <property type="match status" value="1"/>
</dbReference>
<dbReference type="FunFam" id="2.40.10.10:FF:000003">
    <property type="entry name" value="Transmembrane serine protease 3"/>
    <property type="match status" value="1"/>
</dbReference>
<organism evidence="8 9">
    <name type="scientific">Clytia hemisphaerica</name>
    <dbReference type="NCBI Taxonomy" id="252671"/>
    <lineage>
        <taxon>Eukaryota</taxon>
        <taxon>Metazoa</taxon>
        <taxon>Cnidaria</taxon>
        <taxon>Hydrozoa</taxon>
        <taxon>Hydroidolina</taxon>
        <taxon>Leptothecata</taxon>
        <taxon>Obeliida</taxon>
        <taxon>Clytiidae</taxon>
        <taxon>Clytia</taxon>
    </lineage>
</organism>
<reference evidence="8" key="1">
    <citation type="submission" date="2021-01" db="UniProtKB">
        <authorList>
            <consortium name="EnsemblMetazoa"/>
        </authorList>
    </citation>
    <scope>IDENTIFICATION</scope>
</reference>
<dbReference type="PROSITE" id="PS50240">
    <property type="entry name" value="TRYPSIN_DOM"/>
    <property type="match status" value="1"/>
</dbReference>
<feature type="compositionally biased region" description="Pro residues" evidence="5">
    <location>
        <begin position="291"/>
        <end position="399"/>
    </location>
</feature>
<dbReference type="PANTHER" id="PTHR24252">
    <property type="entry name" value="ACROSIN-RELATED"/>
    <property type="match status" value="1"/>
</dbReference>
<dbReference type="InterPro" id="IPR043504">
    <property type="entry name" value="Peptidase_S1_PA_chymotrypsin"/>
</dbReference>
<keyword evidence="9" id="KW-1185">Reference proteome</keyword>
<dbReference type="InterPro" id="IPR001314">
    <property type="entry name" value="Peptidase_S1A"/>
</dbReference>
<evidence type="ECO:0000256" key="3">
    <source>
        <dbReference type="ARBA" id="ARBA00022825"/>
    </source>
</evidence>
<accession>A0A7M6DQX7</accession>
<protein>
    <recommendedName>
        <fullName evidence="7">Peptidase S1 domain-containing protein</fullName>
    </recommendedName>
</protein>
<dbReference type="RefSeq" id="XP_066919342.1">
    <property type="nucleotide sequence ID" value="XM_067063241.1"/>
</dbReference>
<evidence type="ECO:0000256" key="5">
    <source>
        <dbReference type="SAM" id="MobiDB-lite"/>
    </source>
</evidence>